<dbReference type="PANTHER" id="PTHR47506:SF1">
    <property type="entry name" value="HTH-TYPE TRANSCRIPTIONAL REGULATOR YJDC"/>
    <property type="match status" value="1"/>
</dbReference>
<feature type="domain" description="HTH tetR-type" evidence="5">
    <location>
        <begin position="2"/>
        <end position="62"/>
    </location>
</feature>
<dbReference type="PROSITE" id="PS50977">
    <property type="entry name" value="HTH_TETR_2"/>
    <property type="match status" value="1"/>
</dbReference>
<dbReference type="KEGG" id="ahal:FTX54_005405"/>
<dbReference type="InterPro" id="IPR036271">
    <property type="entry name" value="Tet_transcr_reg_TetR-rel_C_sf"/>
</dbReference>
<dbReference type="PRINTS" id="PR00455">
    <property type="entry name" value="HTHTETR"/>
</dbReference>
<name>A0A5C7F3B5_9BACI</name>
<dbReference type="Gene3D" id="1.10.10.60">
    <property type="entry name" value="Homeodomain-like"/>
    <property type="match status" value="1"/>
</dbReference>
<dbReference type="SUPFAM" id="SSF48498">
    <property type="entry name" value="Tetracyclin repressor-like, C-terminal domain"/>
    <property type="match status" value="1"/>
</dbReference>
<dbReference type="SUPFAM" id="SSF46689">
    <property type="entry name" value="Homeodomain-like"/>
    <property type="match status" value="1"/>
</dbReference>
<evidence type="ECO:0000256" key="2">
    <source>
        <dbReference type="ARBA" id="ARBA00023125"/>
    </source>
</evidence>
<sequence>MKTTVTDLIRVSMREFSLHGYDGASLSSIAASTGIKKSSIYNHFSNKQTLFLGVVDTVYDAYIEHLKAAAGPGSSMTLKEILEKTAVYLANEENGRFYLHFVLFPPPALQQEIRSRFLSFEEDCSKIFRPRFEAMIHEGIIREQPIEPLLDSFYCLMDGICVQRLYYDEKLWNRKYKAAWDVFWNGIGGKPYA</sequence>
<evidence type="ECO:0000256" key="1">
    <source>
        <dbReference type="ARBA" id="ARBA00023015"/>
    </source>
</evidence>
<dbReference type="PANTHER" id="PTHR47506">
    <property type="entry name" value="TRANSCRIPTIONAL REGULATORY PROTEIN"/>
    <property type="match status" value="1"/>
</dbReference>
<keyword evidence="7" id="KW-1185">Reference proteome</keyword>
<gene>
    <name evidence="6" type="ORF">FTX54_005405</name>
</gene>
<dbReference type="InterPro" id="IPR009057">
    <property type="entry name" value="Homeodomain-like_sf"/>
</dbReference>
<dbReference type="AlphaFoldDB" id="A0A5C7F3B5"/>
<evidence type="ECO:0000256" key="4">
    <source>
        <dbReference type="PROSITE-ProRule" id="PRU00335"/>
    </source>
</evidence>
<accession>A0A5C7F3B5</accession>
<evidence type="ECO:0000256" key="3">
    <source>
        <dbReference type="ARBA" id="ARBA00023163"/>
    </source>
</evidence>
<feature type="DNA-binding region" description="H-T-H motif" evidence="4">
    <location>
        <begin position="25"/>
        <end position="44"/>
    </location>
</feature>
<dbReference type="GO" id="GO:0003677">
    <property type="term" value="F:DNA binding"/>
    <property type="evidence" value="ECO:0007669"/>
    <property type="project" value="UniProtKB-UniRule"/>
</dbReference>
<dbReference type="InterPro" id="IPR001647">
    <property type="entry name" value="HTH_TetR"/>
</dbReference>
<protein>
    <submittedName>
        <fullName evidence="6">TetR/AcrR family transcriptional regulator</fullName>
    </submittedName>
</protein>
<proteinExistence type="predicted"/>
<organism evidence="6 7">
    <name type="scientific">Alkalicoccus halolimnae</name>
    <dbReference type="NCBI Taxonomy" id="1667239"/>
    <lineage>
        <taxon>Bacteria</taxon>
        <taxon>Bacillati</taxon>
        <taxon>Bacillota</taxon>
        <taxon>Bacilli</taxon>
        <taxon>Bacillales</taxon>
        <taxon>Bacillaceae</taxon>
        <taxon>Alkalicoccus</taxon>
    </lineage>
</organism>
<dbReference type="EMBL" id="CP144914">
    <property type="protein sequence ID" value="WWD81001.1"/>
    <property type="molecule type" value="Genomic_DNA"/>
</dbReference>
<dbReference type="Gene3D" id="1.10.357.10">
    <property type="entry name" value="Tetracycline Repressor, domain 2"/>
    <property type="match status" value="1"/>
</dbReference>
<keyword evidence="3" id="KW-0804">Transcription</keyword>
<evidence type="ECO:0000313" key="7">
    <source>
        <dbReference type="Proteomes" id="UP000321816"/>
    </source>
</evidence>
<keyword evidence="1" id="KW-0805">Transcription regulation</keyword>
<dbReference type="Pfam" id="PF00440">
    <property type="entry name" value="TetR_N"/>
    <property type="match status" value="1"/>
</dbReference>
<dbReference type="Proteomes" id="UP000321816">
    <property type="component" value="Chromosome"/>
</dbReference>
<evidence type="ECO:0000313" key="6">
    <source>
        <dbReference type="EMBL" id="WWD81001.1"/>
    </source>
</evidence>
<dbReference type="RefSeq" id="WP_147804051.1">
    <property type="nucleotide sequence ID" value="NZ_CP144914.1"/>
</dbReference>
<dbReference type="OrthoDB" id="509229at2"/>
<reference evidence="6 7" key="1">
    <citation type="submission" date="2024-01" db="EMBL/GenBank/DDBJ databases">
        <title>Complete Genome Sequence of Alkalicoccus halolimnae BZ-SZ-XJ29T, a Moderately Halophilic Bacterium Isolated from a Salt Lake.</title>
        <authorList>
            <person name="Zhao B."/>
        </authorList>
    </citation>
    <scope>NUCLEOTIDE SEQUENCE [LARGE SCALE GENOMIC DNA]</scope>
    <source>
        <strain evidence="6 7">BZ-SZ-XJ29</strain>
    </source>
</reference>
<keyword evidence="2 4" id="KW-0238">DNA-binding</keyword>
<evidence type="ECO:0000259" key="5">
    <source>
        <dbReference type="PROSITE" id="PS50977"/>
    </source>
</evidence>